<evidence type="ECO:0000256" key="1">
    <source>
        <dbReference type="SAM" id="MobiDB-lite"/>
    </source>
</evidence>
<feature type="signal peptide" evidence="2">
    <location>
        <begin position="1"/>
        <end position="18"/>
    </location>
</feature>
<name>A0A418Y9S9_9GAMM</name>
<dbReference type="OrthoDB" id="5614584at2"/>
<dbReference type="RefSeq" id="WP_119912402.1">
    <property type="nucleotide sequence ID" value="NZ_QZCH01000042.1"/>
</dbReference>
<organism evidence="3 4">
    <name type="scientific">Motilimonas pumila</name>
    <dbReference type="NCBI Taxonomy" id="2303987"/>
    <lineage>
        <taxon>Bacteria</taxon>
        <taxon>Pseudomonadati</taxon>
        <taxon>Pseudomonadota</taxon>
        <taxon>Gammaproteobacteria</taxon>
        <taxon>Alteromonadales</taxon>
        <taxon>Alteromonadales genera incertae sedis</taxon>
        <taxon>Motilimonas</taxon>
    </lineage>
</organism>
<feature type="compositionally biased region" description="Basic residues" evidence="1">
    <location>
        <begin position="345"/>
        <end position="363"/>
    </location>
</feature>
<sequence length="375" mass="40716">MKYLSGLLLLLASAQLSAEIISVKASGQGANLETAIDAALVRAVEQVSGVSIDANKTSIKSLTRDNEGTEFNSASVNGLQKQAAGKIKSYQVMSEQCDDQGCQVQVIAKIERSHHELRQEKMKQQNKNRRTIAVANFSGSKGKQLSTELEGLLVKDRKFSVLNDTGSANLDYIIEGKMLTAATHKKVVDKSRTVELTGEYIKDVKTYYSSKVVVEFKVIDLVNDQVKWSDTITTTSSRANLSYLLELTAKKAFDQLKSNIYPLVIIKGDDNSIMLNSGGDTVKEGEIYDVFSAGQTIIDPTTGESLGAVERKIGQIKVTSVLPKLSYATLIKGDIDAVATKQIARKAKAAPVKRKSRKASKSKPKAEPESPGIVL</sequence>
<feature type="chain" id="PRO_5019476725" description="Curli production assembly/transport component CsgG" evidence="2">
    <location>
        <begin position="19"/>
        <end position="375"/>
    </location>
</feature>
<dbReference type="Proteomes" id="UP000283255">
    <property type="component" value="Unassembled WGS sequence"/>
</dbReference>
<evidence type="ECO:0000313" key="4">
    <source>
        <dbReference type="Proteomes" id="UP000283255"/>
    </source>
</evidence>
<protein>
    <recommendedName>
        <fullName evidence="5">Curli production assembly/transport component CsgG</fullName>
    </recommendedName>
</protein>
<comment type="caution">
    <text evidence="3">The sequence shown here is derived from an EMBL/GenBank/DDBJ whole genome shotgun (WGS) entry which is preliminary data.</text>
</comment>
<dbReference type="AlphaFoldDB" id="A0A418Y9S9"/>
<keyword evidence="4" id="KW-1185">Reference proteome</keyword>
<reference evidence="3 4" key="2">
    <citation type="submission" date="2019-01" db="EMBL/GenBank/DDBJ databases">
        <title>Motilimonas pumilus sp. nov., isolated from the gut of sea cucumber (Apostichopus japonicus).</title>
        <authorList>
            <person name="Wang F.-Q."/>
            <person name="Ren L.-H."/>
            <person name="Lin Y.-W."/>
            <person name="Sun G.-H."/>
            <person name="Du Z.-J."/>
            <person name="Zhao J.-X."/>
            <person name="Liu X.-J."/>
            <person name="Liu L.-J."/>
        </authorList>
    </citation>
    <scope>NUCLEOTIDE SEQUENCE [LARGE SCALE GENOMIC DNA]</scope>
    <source>
        <strain evidence="3 4">PLHSC7-2</strain>
    </source>
</reference>
<evidence type="ECO:0008006" key="5">
    <source>
        <dbReference type="Google" id="ProtNLM"/>
    </source>
</evidence>
<feature type="region of interest" description="Disordered" evidence="1">
    <location>
        <begin position="345"/>
        <end position="375"/>
    </location>
</feature>
<keyword evidence="2" id="KW-0732">Signal</keyword>
<accession>A0A418Y9S9</accession>
<reference evidence="3 4" key="1">
    <citation type="submission" date="2018-09" db="EMBL/GenBank/DDBJ databases">
        <authorList>
            <person name="Wang F."/>
        </authorList>
    </citation>
    <scope>NUCLEOTIDE SEQUENCE [LARGE SCALE GENOMIC DNA]</scope>
    <source>
        <strain evidence="3 4">PLHSC7-2</strain>
    </source>
</reference>
<evidence type="ECO:0000256" key="2">
    <source>
        <dbReference type="SAM" id="SignalP"/>
    </source>
</evidence>
<evidence type="ECO:0000313" key="3">
    <source>
        <dbReference type="EMBL" id="RJG38264.1"/>
    </source>
</evidence>
<gene>
    <name evidence="3" type="ORF">D1Z90_19130</name>
</gene>
<proteinExistence type="predicted"/>
<dbReference type="EMBL" id="QZCH01000042">
    <property type="protein sequence ID" value="RJG38264.1"/>
    <property type="molecule type" value="Genomic_DNA"/>
</dbReference>